<evidence type="ECO:0000256" key="1">
    <source>
        <dbReference type="SAM" id="Phobius"/>
    </source>
</evidence>
<evidence type="ECO:0000313" key="3">
    <source>
        <dbReference type="Proteomes" id="UP000199167"/>
    </source>
</evidence>
<name>A0A1I0QPK3_9RHOB</name>
<feature type="transmembrane region" description="Helical" evidence="1">
    <location>
        <begin position="30"/>
        <end position="45"/>
    </location>
</feature>
<accession>A0A1I0QPK3</accession>
<protein>
    <submittedName>
        <fullName evidence="2">Uncharacterized protein</fullName>
    </submittedName>
</protein>
<sequence>MSKPYSLAALLMFVSALIMIYGGFVAQPMPLLPFAAVFLALMAGMRRGWRSLAWLAFFATAFATIYALSQIWAVGAWWIIALAITSGLSFLVLFGSLWRAPRVAEV</sequence>
<keyword evidence="1" id="KW-1133">Transmembrane helix</keyword>
<evidence type="ECO:0000313" key="2">
    <source>
        <dbReference type="EMBL" id="SEW29114.1"/>
    </source>
</evidence>
<reference evidence="2 3" key="1">
    <citation type="submission" date="2016-10" db="EMBL/GenBank/DDBJ databases">
        <authorList>
            <person name="de Groot N.N."/>
        </authorList>
    </citation>
    <scope>NUCLEOTIDE SEQUENCE [LARGE SCALE GENOMIC DNA]</scope>
    <source>
        <strain evidence="2 3">DSM 17925</strain>
    </source>
</reference>
<feature type="transmembrane region" description="Helical" evidence="1">
    <location>
        <begin position="52"/>
        <end position="69"/>
    </location>
</feature>
<dbReference type="AlphaFoldDB" id="A0A1I0QPK3"/>
<organism evidence="2 3">
    <name type="scientific">Cognatiyoonia koreensis</name>
    <dbReference type="NCBI Taxonomy" id="364200"/>
    <lineage>
        <taxon>Bacteria</taxon>
        <taxon>Pseudomonadati</taxon>
        <taxon>Pseudomonadota</taxon>
        <taxon>Alphaproteobacteria</taxon>
        <taxon>Rhodobacterales</taxon>
        <taxon>Paracoccaceae</taxon>
        <taxon>Cognatiyoonia</taxon>
    </lineage>
</organism>
<dbReference type="STRING" id="364200.SAMN04488515_2062"/>
<keyword evidence="1" id="KW-0472">Membrane</keyword>
<feature type="transmembrane region" description="Helical" evidence="1">
    <location>
        <begin position="75"/>
        <end position="98"/>
    </location>
</feature>
<dbReference type="EMBL" id="FOIZ01000001">
    <property type="protein sequence ID" value="SEW29114.1"/>
    <property type="molecule type" value="Genomic_DNA"/>
</dbReference>
<gene>
    <name evidence="2" type="ORF">SAMN04488515_2062</name>
</gene>
<dbReference type="Proteomes" id="UP000199167">
    <property type="component" value="Unassembled WGS sequence"/>
</dbReference>
<keyword evidence="3" id="KW-1185">Reference proteome</keyword>
<dbReference type="RefSeq" id="WP_131801595.1">
    <property type="nucleotide sequence ID" value="NZ_FOIZ01000001.1"/>
</dbReference>
<feature type="transmembrane region" description="Helical" evidence="1">
    <location>
        <begin position="7"/>
        <end position="24"/>
    </location>
</feature>
<keyword evidence="1" id="KW-0812">Transmembrane</keyword>
<proteinExistence type="predicted"/>